<dbReference type="Pfam" id="PF21805">
    <property type="entry name" value="Imm5_like"/>
    <property type="match status" value="1"/>
</dbReference>
<proteinExistence type="predicted"/>
<feature type="domain" description="Imm-5-like" evidence="1">
    <location>
        <begin position="2"/>
        <end position="101"/>
    </location>
</feature>
<comment type="caution">
    <text evidence="2">The sequence shown here is derived from an EMBL/GenBank/DDBJ whole genome shotgun (WGS) entry which is preliminary data.</text>
</comment>
<reference evidence="2" key="1">
    <citation type="submission" date="2019-08" db="EMBL/GenBank/DDBJ databases">
        <authorList>
            <person name="Kucharzyk K."/>
            <person name="Murdoch R.W."/>
            <person name="Higgins S."/>
            <person name="Loffler F."/>
        </authorList>
    </citation>
    <scope>NUCLEOTIDE SEQUENCE</scope>
</reference>
<sequence length="138" mass="14896">MPIYERAVPDDPRPRNALINSRGWLAGCVSYVDAKDTNNGAHNAATEAEGNPAAQAAARAIAHASLSIHVSAHSMGIAFYGAAAIAYSQLGLESTQEEYLQVARQAWAKMEAALRKIAVENETAPAKLSWEFWSSRVR</sequence>
<gene>
    <name evidence="2" type="ORF">SDC9_188528</name>
</gene>
<dbReference type="AlphaFoldDB" id="A0A645HPL7"/>
<dbReference type="EMBL" id="VSSQ01097761">
    <property type="protein sequence ID" value="MPN40988.1"/>
    <property type="molecule type" value="Genomic_DNA"/>
</dbReference>
<accession>A0A645HPL7</accession>
<organism evidence="2">
    <name type="scientific">bioreactor metagenome</name>
    <dbReference type="NCBI Taxonomy" id="1076179"/>
    <lineage>
        <taxon>unclassified sequences</taxon>
        <taxon>metagenomes</taxon>
        <taxon>ecological metagenomes</taxon>
    </lineage>
</organism>
<protein>
    <recommendedName>
        <fullName evidence="1">Imm-5-like domain-containing protein</fullName>
    </recommendedName>
</protein>
<name>A0A645HPL7_9ZZZZ</name>
<evidence type="ECO:0000313" key="2">
    <source>
        <dbReference type="EMBL" id="MPN40988.1"/>
    </source>
</evidence>
<evidence type="ECO:0000259" key="1">
    <source>
        <dbReference type="Pfam" id="PF21805"/>
    </source>
</evidence>
<dbReference type="InterPro" id="IPR048667">
    <property type="entry name" value="Imm5-like"/>
</dbReference>